<accession>E0E2L0</accession>
<evidence type="ECO:0000256" key="1">
    <source>
        <dbReference type="SAM" id="Phobius"/>
    </source>
</evidence>
<dbReference type="eggNOG" id="COG5522">
    <property type="taxonomic scope" value="Bacteria"/>
</dbReference>
<gene>
    <name evidence="2" type="ORF">HMPREF0634_1475</name>
</gene>
<proteinExistence type="predicted"/>
<feature type="transmembrane region" description="Helical" evidence="1">
    <location>
        <begin position="78"/>
        <end position="95"/>
    </location>
</feature>
<organism evidence="2 3">
    <name type="scientific">Peptostreptococcus stomatis DSM 17678</name>
    <dbReference type="NCBI Taxonomy" id="596315"/>
    <lineage>
        <taxon>Bacteria</taxon>
        <taxon>Bacillati</taxon>
        <taxon>Bacillota</taxon>
        <taxon>Clostridia</taxon>
        <taxon>Peptostreptococcales</taxon>
        <taxon>Peptostreptococcaceae</taxon>
        <taxon>Peptostreptococcus</taxon>
    </lineage>
</organism>
<name>E0E2L0_9FIRM</name>
<reference evidence="2 3" key="1">
    <citation type="submission" date="2010-08" db="EMBL/GenBank/DDBJ databases">
        <authorList>
            <person name="Harkins D.M."/>
            <person name="Madupu R."/>
            <person name="Durkin A.S."/>
            <person name="Torralba M."/>
            <person name="Methe B."/>
            <person name="Sutton G.G."/>
            <person name="Nelson K.E."/>
        </authorList>
    </citation>
    <scope>NUCLEOTIDE SEQUENCE [LARGE SCALE GENOMIC DNA]</scope>
    <source>
        <strain evidence="2 3">DSM 17678</strain>
    </source>
</reference>
<dbReference type="NCBIfam" id="TIGR02206">
    <property type="entry name" value="intg_mem_TP0381"/>
    <property type="match status" value="1"/>
</dbReference>
<keyword evidence="3" id="KW-1185">Reference proteome</keyword>
<feature type="transmembrane region" description="Helical" evidence="1">
    <location>
        <begin position="104"/>
        <end position="122"/>
    </location>
</feature>
<dbReference type="RefSeq" id="WP_007789160.1">
    <property type="nucleotide sequence ID" value="NZ_ADGQ01000041.1"/>
</dbReference>
<feature type="transmembrane region" description="Helical" evidence="1">
    <location>
        <begin position="20"/>
        <end position="38"/>
    </location>
</feature>
<evidence type="ECO:0000313" key="3">
    <source>
        <dbReference type="Proteomes" id="UP000003244"/>
    </source>
</evidence>
<feature type="transmembrane region" description="Helical" evidence="1">
    <location>
        <begin position="202"/>
        <end position="221"/>
    </location>
</feature>
<dbReference type="Proteomes" id="UP000003244">
    <property type="component" value="Unassembled WGS sequence"/>
</dbReference>
<keyword evidence="1" id="KW-0812">Transmembrane</keyword>
<dbReference type="STRING" id="596315.HMPREF0634_1475"/>
<feature type="transmembrane region" description="Helical" evidence="1">
    <location>
        <begin position="134"/>
        <end position="150"/>
    </location>
</feature>
<protein>
    <submittedName>
        <fullName evidence="2">TIGR02206 family protein</fullName>
    </submittedName>
</protein>
<dbReference type="GeneID" id="84800473"/>
<dbReference type="AlphaFoldDB" id="E0E2L0"/>
<dbReference type="OrthoDB" id="9813172at2"/>
<dbReference type="InterPro" id="IPR011737">
    <property type="entry name" value="CHP02206_TP0381"/>
</dbReference>
<comment type="caution">
    <text evidence="2">The sequence shown here is derived from an EMBL/GenBank/DDBJ whole genome shotgun (WGS) entry which is preliminary data.</text>
</comment>
<dbReference type="EMBL" id="ADGQ01000041">
    <property type="protein sequence ID" value="EFM64867.1"/>
    <property type="molecule type" value="Genomic_DNA"/>
</dbReference>
<dbReference type="Pfam" id="PF14808">
    <property type="entry name" value="TMEM164"/>
    <property type="match status" value="1"/>
</dbReference>
<feature type="transmembrane region" description="Helical" evidence="1">
    <location>
        <begin position="162"/>
        <end position="182"/>
    </location>
</feature>
<feature type="transmembrane region" description="Helical" evidence="1">
    <location>
        <begin position="50"/>
        <end position="66"/>
    </location>
</feature>
<keyword evidence="1" id="KW-1133">Transmembrane helix</keyword>
<evidence type="ECO:0000313" key="2">
    <source>
        <dbReference type="EMBL" id="EFM64867.1"/>
    </source>
</evidence>
<keyword evidence="1" id="KW-0472">Membrane</keyword>
<sequence>MDLIRYFFRTKPDLIEPMNGSVLMLLSLVSFAFVIYYIKKDYPINRTKKVLLVVFLIDICMRYTWYFVGKYSGLTESLPLYHCRVTALLSIYYLITSDRRVTPIIYVWGIFGGTLALAHPAMDPFKFPHFSNTFFYFYHIAILMAAYVVFKEHRDYILKCKNQVRLFTLFFNLSLYVINLGLHSNYGYMVKSPIFTDKFSKMTFYFLFAILVYDLLIQIIYKITDIRHGNDVSIEDIGM</sequence>